<protein>
    <recommendedName>
        <fullName evidence="5">Pentacotripeptide-repeat region of PRORP domain-containing protein</fullName>
    </recommendedName>
</protein>
<dbReference type="EMBL" id="RDQH01000341">
    <property type="protein sequence ID" value="RXH75856.1"/>
    <property type="molecule type" value="Genomic_DNA"/>
</dbReference>
<dbReference type="FunFam" id="1.25.40.10:FF:000285">
    <property type="entry name" value="Pentatricopeptide repeat-containing protein, chloroplastic"/>
    <property type="match status" value="1"/>
</dbReference>
<dbReference type="PROSITE" id="PS51375">
    <property type="entry name" value="PPR"/>
    <property type="match status" value="5"/>
</dbReference>
<dbReference type="OrthoDB" id="185373at2759"/>
<keyword evidence="1" id="KW-0677">Repeat</keyword>
<reference evidence="3 4" key="1">
    <citation type="submission" date="2018-10" db="EMBL/GenBank/DDBJ databases">
        <title>A high-quality apple genome assembly.</title>
        <authorList>
            <person name="Hu J."/>
        </authorList>
    </citation>
    <scope>NUCLEOTIDE SEQUENCE [LARGE SCALE GENOMIC DNA]</scope>
    <source>
        <strain evidence="4">cv. HFTH1</strain>
        <tissue evidence="3">Young leaf</tissue>
    </source>
</reference>
<feature type="repeat" description="PPR" evidence="2">
    <location>
        <begin position="452"/>
        <end position="486"/>
    </location>
</feature>
<dbReference type="Gene3D" id="1.25.40.10">
    <property type="entry name" value="Tetratricopeptide repeat domain"/>
    <property type="match status" value="5"/>
</dbReference>
<dbReference type="SMR" id="A0A498HWM3"/>
<dbReference type="GO" id="GO:0009451">
    <property type="term" value="P:RNA modification"/>
    <property type="evidence" value="ECO:0007669"/>
    <property type="project" value="InterPro"/>
</dbReference>
<dbReference type="Pfam" id="PF01535">
    <property type="entry name" value="PPR"/>
    <property type="match status" value="4"/>
</dbReference>
<dbReference type="AlphaFoldDB" id="A0A498HWM3"/>
<feature type="repeat" description="PPR" evidence="2">
    <location>
        <begin position="348"/>
        <end position="382"/>
    </location>
</feature>
<organism evidence="3 4">
    <name type="scientific">Malus domestica</name>
    <name type="common">Apple</name>
    <name type="synonym">Pyrus malus</name>
    <dbReference type="NCBI Taxonomy" id="3750"/>
    <lineage>
        <taxon>Eukaryota</taxon>
        <taxon>Viridiplantae</taxon>
        <taxon>Streptophyta</taxon>
        <taxon>Embryophyta</taxon>
        <taxon>Tracheophyta</taxon>
        <taxon>Spermatophyta</taxon>
        <taxon>Magnoliopsida</taxon>
        <taxon>eudicotyledons</taxon>
        <taxon>Gunneridae</taxon>
        <taxon>Pentapetalae</taxon>
        <taxon>rosids</taxon>
        <taxon>fabids</taxon>
        <taxon>Rosales</taxon>
        <taxon>Rosaceae</taxon>
        <taxon>Amygdaloideae</taxon>
        <taxon>Maleae</taxon>
        <taxon>Malus</taxon>
    </lineage>
</organism>
<sequence>MLSPTFLPPRIGISLYQTPSLLSIPPPKHTKHSNSKPNYLKTSSNFRCFSCETSSSASDFQNSSSHENPDAEFSVHQSLSQSLRPYLLALWLRSCRSLKEVRRLHAIVLRCLANPVTYVFNNLMCAYLVFGKLGDARKVFDEMTLRNVVSWTAIINGYLNFGFDDEALGLFEEAINDGVVPNGKMFVCLLNLCSERGDYELGKQIHCGVLKGGWSNLIVDSAVVKLYAQCGELASAFCAFDQMPKWDVVCWTTMITACSQQGHGQEAFSLFSQMLSDGFSPNEFTVCGVLKACGEEKELGFGRQLHGAIVKKIYKNDIFIDTSLVDMYAKCGEMVDSRNVFDGMRNRNTVTWTSIIAGYARKGLSEEAIYLFQVMKRRNILVNNLTIVSILRACGGIRNSVMGREVHAQIVKNSVERLKTNLHLGSTLVWFYCRCGEYSNATRVLQQMPLRDVVSWTAIISGCTQLGHEAEALEFLKEMMEDGVEPNAFTYSSALKACAKLETVLHGKLIHSSANKSPAMSNVFVGSALIYMYAKCGYITEAFEVFDSMPERNLVSWKAMIVGYATNGLCQEAMKLMYRMRAEGFEVDDYILSTVLTACGDLGWEIDPSLECSLRSS</sequence>
<evidence type="ECO:0000313" key="4">
    <source>
        <dbReference type="Proteomes" id="UP000290289"/>
    </source>
</evidence>
<keyword evidence="4" id="KW-1185">Reference proteome</keyword>
<dbReference type="Pfam" id="PF13041">
    <property type="entry name" value="PPR_2"/>
    <property type="match status" value="3"/>
</dbReference>
<dbReference type="FunFam" id="1.25.40.10:FF:000730">
    <property type="entry name" value="Pentatricopeptide repeat-containing protein, chloroplastic"/>
    <property type="match status" value="1"/>
</dbReference>
<evidence type="ECO:0008006" key="5">
    <source>
        <dbReference type="Google" id="ProtNLM"/>
    </source>
</evidence>
<evidence type="ECO:0000313" key="3">
    <source>
        <dbReference type="EMBL" id="RXH75856.1"/>
    </source>
</evidence>
<dbReference type="PANTHER" id="PTHR24015">
    <property type="entry name" value="OS07G0578800 PROTEIN-RELATED"/>
    <property type="match status" value="1"/>
</dbReference>
<dbReference type="FunFam" id="1.25.40.10:FF:000983">
    <property type="entry name" value="Pentatricopeptide repeat-containing protein, chloroplastic"/>
    <property type="match status" value="1"/>
</dbReference>
<dbReference type="InterPro" id="IPR011990">
    <property type="entry name" value="TPR-like_helical_dom_sf"/>
</dbReference>
<dbReference type="FunFam" id="1.25.40.10:FF:000344">
    <property type="entry name" value="Pentatricopeptide repeat-containing protein"/>
    <property type="match status" value="1"/>
</dbReference>
<dbReference type="Proteomes" id="UP000290289">
    <property type="component" value="Chromosome 15"/>
</dbReference>
<dbReference type="STRING" id="3750.A0A498HWM3"/>
<feature type="repeat" description="PPR" evidence="2">
    <location>
        <begin position="553"/>
        <end position="587"/>
    </location>
</feature>
<dbReference type="InterPro" id="IPR002885">
    <property type="entry name" value="PPR_rpt"/>
</dbReference>
<accession>A0A498HWM3</accession>
<evidence type="ECO:0000256" key="2">
    <source>
        <dbReference type="PROSITE-ProRule" id="PRU00708"/>
    </source>
</evidence>
<proteinExistence type="predicted"/>
<dbReference type="NCBIfam" id="TIGR00756">
    <property type="entry name" value="PPR"/>
    <property type="match status" value="6"/>
</dbReference>
<name>A0A498HWM3_MALDO</name>
<gene>
    <name evidence="3" type="ORF">DVH24_042643</name>
</gene>
<dbReference type="GO" id="GO:0003723">
    <property type="term" value="F:RNA binding"/>
    <property type="evidence" value="ECO:0007669"/>
    <property type="project" value="InterPro"/>
</dbReference>
<evidence type="ECO:0000256" key="1">
    <source>
        <dbReference type="ARBA" id="ARBA00022737"/>
    </source>
</evidence>
<feature type="repeat" description="PPR" evidence="2">
    <location>
        <begin position="247"/>
        <end position="281"/>
    </location>
</feature>
<feature type="repeat" description="PPR" evidence="2">
    <location>
        <begin position="147"/>
        <end position="181"/>
    </location>
</feature>
<comment type="caution">
    <text evidence="3">The sequence shown here is derived from an EMBL/GenBank/DDBJ whole genome shotgun (WGS) entry which is preliminary data.</text>
</comment>
<dbReference type="InterPro" id="IPR046960">
    <property type="entry name" value="PPR_At4g14850-like_plant"/>
</dbReference>